<keyword evidence="3" id="KW-0238">DNA-binding</keyword>
<evidence type="ECO:0000256" key="3">
    <source>
        <dbReference type="ARBA" id="ARBA00023125"/>
    </source>
</evidence>
<sequence>MGAMGVGDSGPQEPHHRIWLGSYSSPEKVARTYDAAVYCLRGDRALAAHEVKAIAMRHAFSVVQSLKESSSSPSASTGARSSGRTCMQRQRACSDGRGFLVGFPGP</sequence>
<evidence type="ECO:0000256" key="1">
    <source>
        <dbReference type="ARBA" id="ARBA00004123"/>
    </source>
</evidence>
<reference evidence="8" key="1">
    <citation type="journal article" date="2017" name="Gigascience">
        <title>The genome draft of coconut (Cocos nucifera).</title>
        <authorList>
            <person name="Xiao Y."/>
            <person name="Xu P."/>
            <person name="Fan H."/>
            <person name="Baudouin L."/>
            <person name="Xia W."/>
            <person name="Bocs S."/>
            <person name="Xu J."/>
            <person name="Li Q."/>
            <person name="Guo A."/>
            <person name="Zhou L."/>
            <person name="Li J."/>
            <person name="Wu Y."/>
            <person name="Ma Z."/>
            <person name="Armero A."/>
            <person name="Issali A.E."/>
            <person name="Liu N."/>
            <person name="Peng M."/>
            <person name="Yang Y."/>
        </authorList>
    </citation>
    <scope>NUCLEOTIDE SEQUENCE</scope>
    <source>
        <tissue evidence="8">Spear leaf of Hainan Tall coconut</tissue>
    </source>
</reference>
<feature type="domain" description="AP2/ERF" evidence="7">
    <location>
        <begin position="1"/>
        <end position="50"/>
    </location>
</feature>
<evidence type="ECO:0000256" key="5">
    <source>
        <dbReference type="ARBA" id="ARBA00023242"/>
    </source>
</evidence>
<feature type="compositionally biased region" description="Low complexity" evidence="6">
    <location>
        <begin position="69"/>
        <end position="85"/>
    </location>
</feature>
<dbReference type="InterPro" id="IPR016177">
    <property type="entry name" value="DNA-bd_dom_sf"/>
</dbReference>
<protein>
    <recommendedName>
        <fullName evidence="7">AP2/ERF domain-containing protein</fullName>
    </recommendedName>
</protein>
<dbReference type="Proteomes" id="UP000797356">
    <property type="component" value="Chromosome 2"/>
</dbReference>
<dbReference type="Gene3D" id="3.30.730.10">
    <property type="entry name" value="AP2/ERF domain"/>
    <property type="match status" value="1"/>
</dbReference>
<feature type="region of interest" description="Disordered" evidence="6">
    <location>
        <begin position="66"/>
        <end position="91"/>
    </location>
</feature>
<evidence type="ECO:0000256" key="2">
    <source>
        <dbReference type="ARBA" id="ARBA00023015"/>
    </source>
</evidence>
<evidence type="ECO:0000313" key="9">
    <source>
        <dbReference type="Proteomes" id="UP000797356"/>
    </source>
</evidence>
<keyword evidence="4" id="KW-0804">Transcription</keyword>
<comment type="caution">
    <text evidence="8">The sequence shown here is derived from an EMBL/GenBank/DDBJ whole genome shotgun (WGS) entry which is preliminary data.</text>
</comment>
<accession>A0A8K0I1S7</accession>
<keyword evidence="2" id="KW-0805">Transcription regulation</keyword>
<dbReference type="SUPFAM" id="SSF54171">
    <property type="entry name" value="DNA-binding domain"/>
    <property type="match status" value="1"/>
</dbReference>
<keyword evidence="5" id="KW-0539">Nucleus</keyword>
<gene>
    <name evidence="8" type="ORF">COCNU_02G019950</name>
</gene>
<name>A0A8K0I1S7_COCNU</name>
<evidence type="ECO:0000313" key="8">
    <source>
        <dbReference type="EMBL" id="KAG1332027.1"/>
    </source>
</evidence>
<reference evidence="8" key="2">
    <citation type="submission" date="2019-07" db="EMBL/GenBank/DDBJ databases">
        <authorList>
            <person name="Yang Y."/>
            <person name="Bocs S."/>
            <person name="Baudouin L."/>
        </authorList>
    </citation>
    <scope>NUCLEOTIDE SEQUENCE</scope>
    <source>
        <tissue evidence="8">Spear leaf of Hainan Tall coconut</tissue>
    </source>
</reference>
<dbReference type="AlphaFoldDB" id="A0A8K0I1S7"/>
<dbReference type="GO" id="GO:0003700">
    <property type="term" value="F:DNA-binding transcription factor activity"/>
    <property type="evidence" value="ECO:0007669"/>
    <property type="project" value="InterPro"/>
</dbReference>
<dbReference type="GO" id="GO:0005634">
    <property type="term" value="C:nucleus"/>
    <property type="evidence" value="ECO:0007669"/>
    <property type="project" value="UniProtKB-SubCell"/>
</dbReference>
<dbReference type="InterPro" id="IPR001471">
    <property type="entry name" value="AP2/ERF_dom"/>
</dbReference>
<keyword evidence="9" id="KW-1185">Reference proteome</keyword>
<evidence type="ECO:0000256" key="4">
    <source>
        <dbReference type="ARBA" id="ARBA00023163"/>
    </source>
</evidence>
<dbReference type="PROSITE" id="PS51032">
    <property type="entry name" value="AP2_ERF"/>
    <property type="match status" value="1"/>
</dbReference>
<evidence type="ECO:0000259" key="7">
    <source>
        <dbReference type="PROSITE" id="PS51032"/>
    </source>
</evidence>
<evidence type="ECO:0000256" key="6">
    <source>
        <dbReference type="SAM" id="MobiDB-lite"/>
    </source>
</evidence>
<dbReference type="EMBL" id="CM017873">
    <property type="protein sequence ID" value="KAG1332027.1"/>
    <property type="molecule type" value="Genomic_DNA"/>
</dbReference>
<comment type="subcellular location">
    <subcellularLocation>
        <location evidence="1">Nucleus</location>
    </subcellularLocation>
</comment>
<dbReference type="GO" id="GO:0003677">
    <property type="term" value="F:DNA binding"/>
    <property type="evidence" value="ECO:0007669"/>
    <property type="project" value="UniProtKB-KW"/>
</dbReference>
<proteinExistence type="predicted"/>
<dbReference type="InterPro" id="IPR036955">
    <property type="entry name" value="AP2/ERF_dom_sf"/>
</dbReference>
<organism evidence="8 9">
    <name type="scientific">Cocos nucifera</name>
    <name type="common">Coconut palm</name>
    <dbReference type="NCBI Taxonomy" id="13894"/>
    <lineage>
        <taxon>Eukaryota</taxon>
        <taxon>Viridiplantae</taxon>
        <taxon>Streptophyta</taxon>
        <taxon>Embryophyta</taxon>
        <taxon>Tracheophyta</taxon>
        <taxon>Spermatophyta</taxon>
        <taxon>Magnoliopsida</taxon>
        <taxon>Liliopsida</taxon>
        <taxon>Arecaceae</taxon>
        <taxon>Arecoideae</taxon>
        <taxon>Cocoseae</taxon>
        <taxon>Attaleinae</taxon>
        <taxon>Cocos</taxon>
    </lineage>
</organism>